<evidence type="ECO:0000313" key="4">
    <source>
        <dbReference type="Proteomes" id="UP001339962"/>
    </source>
</evidence>
<accession>A0ABD5IRH4</accession>
<keyword evidence="3" id="KW-1185">Reference proteome</keyword>
<name>A0ABD5IRH4_9BACL</name>
<dbReference type="AlphaFoldDB" id="A0ABD5IRH4"/>
<evidence type="ECO:0000313" key="1">
    <source>
        <dbReference type="EMBL" id="MDE8563223.1"/>
    </source>
</evidence>
<sequence>MEQELISKKELLELTNISYGQLYRWKRKKLIPEEWFIRKSTFTGQETFFPKEKILARIEKIKQMKDDLSLDELASMFSPNPTTIALHKNDIIERNIVSELALHFYIEQKGEQHVFLFDQLLQLYVFDRLLQTGEMSLGEGKSVFDVFERHYKKIQGKSCELLIVRKMGISTCLLSTNGNELYFEDGAKVVARLHVPSCIEELKIKVTEGMDKWSEKI</sequence>
<evidence type="ECO:0000313" key="2">
    <source>
        <dbReference type="EMBL" id="MED5050582.1"/>
    </source>
</evidence>
<reference evidence="1 3" key="1">
    <citation type="submission" date="2023-01" db="EMBL/GenBank/DDBJ databases">
        <title>Genome-based reclassification of Anoxybacillus geothermalis as a later heterotypic synonym of Anoxybacillus rupiensis.</title>
        <authorList>
            <person name="Inan Bektas K."/>
            <person name="Canakci S."/>
            <person name="Belduz A.A."/>
            <person name="Guler H.H."/>
        </authorList>
    </citation>
    <scope>NUCLEOTIDE SEQUENCE [LARGE SCALE GENOMIC DNA]</scope>
    <source>
        <strain evidence="1 3">DSM 17127</strain>
    </source>
</reference>
<dbReference type="Proteomes" id="UP001339962">
    <property type="component" value="Unassembled WGS sequence"/>
</dbReference>
<reference evidence="2 4" key="2">
    <citation type="submission" date="2023-03" db="EMBL/GenBank/DDBJ databases">
        <title>Bacillus Genome Sequencing.</title>
        <authorList>
            <person name="Dunlap C."/>
        </authorList>
    </citation>
    <scope>NUCLEOTIDE SEQUENCE [LARGE SCALE GENOMIC DNA]</scope>
    <source>
        <strain evidence="2 4">NRS-38</strain>
    </source>
</reference>
<organism evidence="2 4">
    <name type="scientific">Anoxybacteroides rupiense</name>
    <dbReference type="NCBI Taxonomy" id="311460"/>
    <lineage>
        <taxon>Bacteria</taxon>
        <taxon>Bacillati</taxon>
        <taxon>Bacillota</taxon>
        <taxon>Bacilli</taxon>
        <taxon>Bacillales</taxon>
        <taxon>Anoxybacillaceae</taxon>
        <taxon>Anoxybacteroides</taxon>
    </lineage>
</organism>
<dbReference type="EMBL" id="JARTLI010000002">
    <property type="protein sequence ID" value="MED5050582.1"/>
    <property type="molecule type" value="Genomic_DNA"/>
</dbReference>
<gene>
    <name evidence="2" type="ORF">P9850_01690</name>
    <name evidence="1" type="ORF">PNH38_04900</name>
</gene>
<dbReference type="Proteomes" id="UP001213979">
    <property type="component" value="Unassembled WGS sequence"/>
</dbReference>
<dbReference type="InterPro" id="IPR025063">
    <property type="entry name" value="DUF4004"/>
</dbReference>
<dbReference type="RefSeq" id="WP_066147369.1">
    <property type="nucleotide sequence ID" value="NZ_JACIDF010000001.1"/>
</dbReference>
<evidence type="ECO:0000313" key="3">
    <source>
        <dbReference type="Proteomes" id="UP001213979"/>
    </source>
</evidence>
<comment type="caution">
    <text evidence="2">The sequence shown here is derived from an EMBL/GenBank/DDBJ whole genome shotgun (WGS) entry which is preliminary data.</text>
</comment>
<proteinExistence type="predicted"/>
<dbReference type="Pfam" id="PF13171">
    <property type="entry name" value="DUF4004"/>
    <property type="match status" value="1"/>
</dbReference>
<dbReference type="EMBL" id="JAQOTG010000002">
    <property type="protein sequence ID" value="MDE8563223.1"/>
    <property type="molecule type" value="Genomic_DNA"/>
</dbReference>
<protein>
    <submittedName>
        <fullName evidence="2">YhbD family protein</fullName>
    </submittedName>
</protein>